<dbReference type="OrthoDB" id="292013at2"/>
<dbReference type="InterPro" id="IPR036691">
    <property type="entry name" value="Endo/exonu/phosph_ase_sf"/>
</dbReference>
<organism evidence="3 4">
    <name type="scientific">Paracoccus suum</name>
    <dbReference type="NCBI Taxonomy" id="2259340"/>
    <lineage>
        <taxon>Bacteria</taxon>
        <taxon>Pseudomonadati</taxon>
        <taxon>Pseudomonadota</taxon>
        <taxon>Alphaproteobacteria</taxon>
        <taxon>Rhodobacterales</taxon>
        <taxon>Paracoccaceae</taxon>
        <taxon>Paracoccus</taxon>
    </lineage>
</organism>
<dbReference type="GO" id="GO:0004527">
    <property type="term" value="F:exonuclease activity"/>
    <property type="evidence" value="ECO:0007669"/>
    <property type="project" value="UniProtKB-KW"/>
</dbReference>
<keyword evidence="3" id="KW-0540">Nuclease</keyword>
<dbReference type="GO" id="GO:0004519">
    <property type="term" value="F:endonuclease activity"/>
    <property type="evidence" value="ECO:0007669"/>
    <property type="project" value="UniProtKB-KW"/>
</dbReference>
<dbReference type="Proteomes" id="UP000252023">
    <property type="component" value="Chromosome"/>
</dbReference>
<sequence length="325" mass="34223">MRLATWAPDLTRDGPGLLLRDIQSGKDPQIAAAVGVIRAANADVLLLTAFDWDHEGRALQAFSDLLAKAGMSYPHRLALRPNSGMATGIDLDGDGRTGTGDDAQGFGLFTGQSGMVLLSRRPLGEVRDLSATLWRDVPGNTMPPAPPDAAAIQRLSTTGHWDVALPAGPTTLHLLVYAASPPVFGTGTRNLRRNHDETAFWTAYQAAGPMVVMGSANLDPVDGDGEGEAIRALIARLQDPEPRSEGGAAAPQTGSNARQKGDPALDTADWPDADGPGNLRVDYVLPDKGLKVTGSGVLWPADGPLAETVMTASRHRLVWVNLALP</sequence>
<dbReference type="Gene3D" id="3.60.10.10">
    <property type="entry name" value="Endonuclease/exonuclease/phosphatase"/>
    <property type="match status" value="1"/>
</dbReference>
<protein>
    <submittedName>
        <fullName evidence="3">Endonuclease/exonuclease/phosphatase family protein</fullName>
    </submittedName>
</protein>
<reference evidence="4" key="1">
    <citation type="submission" date="2018-07" db="EMBL/GenBank/DDBJ databases">
        <title>Genome sequencing of Paracoccus sp. SC2-6.</title>
        <authorList>
            <person name="Heo J."/>
            <person name="Kim S.-J."/>
            <person name="Kwon S.-W."/>
        </authorList>
    </citation>
    <scope>NUCLEOTIDE SEQUENCE [LARGE SCALE GENOMIC DNA]</scope>
    <source>
        <strain evidence="4">SC2-6</strain>
    </source>
</reference>
<evidence type="ECO:0000256" key="1">
    <source>
        <dbReference type="SAM" id="MobiDB-lite"/>
    </source>
</evidence>
<gene>
    <name evidence="3" type="ORF">DRW48_02465</name>
</gene>
<dbReference type="Pfam" id="PF03372">
    <property type="entry name" value="Exo_endo_phos"/>
    <property type="match status" value="1"/>
</dbReference>
<evidence type="ECO:0000313" key="4">
    <source>
        <dbReference type="Proteomes" id="UP000252023"/>
    </source>
</evidence>
<dbReference type="AlphaFoldDB" id="A0A344PH48"/>
<dbReference type="RefSeq" id="WP_114075022.1">
    <property type="nucleotide sequence ID" value="NZ_CP030918.1"/>
</dbReference>
<feature type="region of interest" description="Disordered" evidence="1">
    <location>
        <begin position="237"/>
        <end position="274"/>
    </location>
</feature>
<keyword evidence="3" id="KW-0378">Hydrolase</keyword>
<keyword evidence="3" id="KW-0269">Exonuclease</keyword>
<name>A0A344PH48_9RHOB</name>
<dbReference type="InterPro" id="IPR005135">
    <property type="entry name" value="Endo/exonuclease/phosphatase"/>
</dbReference>
<keyword evidence="4" id="KW-1185">Reference proteome</keyword>
<accession>A0A344PH48</accession>
<proteinExistence type="predicted"/>
<feature type="domain" description="Endonuclease/exonuclease/phosphatase" evidence="2">
    <location>
        <begin position="25"/>
        <end position="315"/>
    </location>
</feature>
<evidence type="ECO:0000259" key="2">
    <source>
        <dbReference type="Pfam" id="PF03372"/>
    </source>
</evidence>
<keyword evidence="3" id="KW-0255">Endonuclease</keyword>
<dbReference type="KEGG" id="pars:DRW48_02465"/>
<evidence type="ECO:0000313" key="3">
    <source>
        <dbReference type="EMBL" id="AXC48703.1"/>
    </source>
</evidence>
<dbReference type="EMBL" id="CP030918">
    <property type="protein sequence ID" value="AXC48703.1"/>
    <property type="molecule type" value="Genomic_DNA"/>
</dbReference>
<dbReference type="SUPFAM" id="SSF56219">
    <property type="entry name" value="DNase I-like"/>
    <property type="match status" value="1"/>
</dbReference>